<dbReference type="Proteomes" id="UP000518188">
    <property type="component" value="Unassembled WGS sequence"/>
</dbReference>
<accession>A0A7X6MUE6</accession>
<evidence type="ECO:0000256" key="1">
    <source>
        <dbReference type="SAM" id="Phobius"/>
    </source>
</evidence>
<dbReference type="AlphaFoldDB" id="A0A7X6MUE6"/>
<comment type="caution">
    <text evidence="2">The sequence shown here is derived from an EMBL/GenBank/DDBJ whole genome shotgun (WGS) entry which is preliminary data.</text>
</comment>
<dbReference type="Pfam" id="PF24838">
    <property type="entry name" value="8xMP"/>
    <property type="match status" value="1"/>
</dbReference>
<evidence type="ECO:0008006" key="4">
    <source>
        <dbReference type="Google" id="ProtNLM"/>
    </source>
</evidence>
<evidence type="ECO:0000313" key="3">
    <source>
        <dbReference type="Proteomes" id="UP000518188"/>
    </source>
</evidence>
<feature type="transmembrane region" description="Helical" evidence="1">
    <location>
        <begin position="78"/>
        <end position="98"/>
    </location>
</feature>
<keyword evidence="1" id="KW-0472">Membrane</keyword>
<dbReference type="InterPro" id="IPR056918">
    <property type="entry name" value="8xMP"/>
</dbReference>
<evidence type="ECO:0000313" key="2">
    <source>
        <dbReference type="EMBL" id="NKZ13049.1"/>
    </source>
</evidence>
<reference evidence="2 3" key="1">
    <citation type="submission" date="2020-04" db="EMBL/GenBank/DDBJ databases">
        <title>MicrobeNet Type strains.</title>
        <authorList>
            <person name="Nicholson A.C."/>
        </authorList>
    </citation>
    <scope>NUCLEOTIDE SEQUENCE [LARGE SCALE GENOMIC DNA]</scope>
    <source>
        <strain evidence="2 3">ATCC 700731</strain>
    </source>
</reference>
<keyword evidence="1" id="KW-0812">Transmembrane</keyword>
<dbReference type="RefSeq" id="WP_044513978.1">
    <property type="nucleotide sequence ID" value="NZ_HG322951.1"/>
</dbReference>
<protein>
    <recommendedName>
        <fullName evidence="4">Small integral membrane protein</fullName>
    </recommendedName>
</protein>
<gene>
    <name evidence="2" type="ORF">HGA11_18915</name>
</gene>
<dbReference type="EMBL" id="JAAXPJ010000007">
    <property type="protein sequence ID" value="NKZ13049.1"/>
    <property type="molecule type" value="Genomic_DNA"/>
</dbReference>
<name>A0A7X6MUE6_9MYCO</name>
<keyword evidence="1" id="KW-1133">Transmembrane helix</keyword>
<organism evidence="2 3">
    <name type="scientific">Mycolicibacterium septicum DSM 44393</name>
    <dbReference type="NCBI Taxonomy" id="1341646"/>
    <lineage>
        <taxon>Bacteria</taxon>
        <taxon>Bacillati</taxon>
        <taxon>Actinomycetota</taxon>
        <taxon>Actinomycetes</taxon>
        <taxon>Mycobacteriales</taxon>
        <taxon>Mycobacteriaceae</taxon>
        <taxon>Mycolicibacterium</taxon>
    </lineage>
</organism>
<sequence length="185" mass="20353">MTDEPDPIDATLFPNGVPTSKEDIERTVELYKLMVSSSESLVARRQGVNTFFLTAHGAILTAAGLLLGNGASQTLRNWGLLVLAMTGIVLAIAWRSLIRSAGQLNTGKFVVINRIEKLLPASVYFAEWKALDEGKNPRKYQSFTSRETWVPTTFQTIYIVGALADAIFLSHEFIAKAAQSLLCYL</sequence>
<proteinExistence type="predicted"/>
<feature type="transmembrane region" description="Helical" evidence="1">
    <location>
        <begin position="51"/>
        <end position="72"/>
    </location>
</feature>